<evidence type="ECO:0000256" key="14">
    <source>
        <dbReference type="SAM" id="Phobius"/>
    </source>
</evidence>
<keyword evidence="10" id="KW-0408">Iron</keyword>
<organism evidence="16 17">
    <name type="scientific">Fulvimarina pelagi HTCC2506</name>
    <dbReference type="NCBI Taxonomy" id="314231"/>
    <lineage>
        <taxon>Bacteria</taxon>
        <taxon>Pseudomonadati</taxon>
        <taxon>Pseudomonadota</taxon>
        <taxon>Alphaproteobacteria</taxon>
        <taxon>Hyphomicrobiales</taxon>
        <taxon>Aurantimonadaceae</taxon>
        <taxon>Fulvimarina</taxon>
    </lineage>
</organism>
<evidence type="ECO:0000256" key="8">
    <source>
        <dbReference type="ARBA" id="ARBA00022982"/>
    </source>
</evidence>
<feature type="domain" description="Lipid/polyisoprenoid-binding YceI-like" evidence="15">
    <location>
        <begin position="283"/>
        <end position="446"/>
    </location>
</feature>
<evidence type="ECO:0000256" key="12">
    <source>
        <dbReference type="ARBA" id="ARBA00037975"/>
    </source>
</evidence>
<evidence type="ECO:0000256" key="10">
    <source>
        <dbReference type="ARBA" id="ARBA00023004"/>
    </source>
</evidence>
<evidence type="ECO:0000259" key="15">
    <source>
        <dbReference type="SMART" id="SM00867"/>
    </source>
</evidence>
<dbReference type="InterPro" id="IPR036761">
    <property type="entry name" value="TTHA0802/YceI-like_sf"/>
</dbReference>
<accession>Q0G224</accession>
<evidence type="ECO:0000256" key="7">
    <source>
        <dbReference type="ARBA" id="ARBA00022723"/>
    </source>
</evidence>
<dbReference type="EMBL" id="AATP01000003">
    <property type="protein sequence ID" value="EAU41374.1"/>
    <property type="molecule type" value="Genomic_DNA"/>
</dbReference>
<dbReference type="Gene3D" id="2.40.128.110">
    <property type="entry name" value="Lipid/polyisoprenoid-binding, YceI-like"/>
    <property type="match status" value="1"/>
</dbReference>
<dbReference type="InterPro" id="IPR052168">
    <property type="entry name" value="Cytochrome_b561_oxidase"/>
</dbReference>
<feature type="transmembrane region" description="Helical" evidence="14">
    <location>
        <begin position="62"/>
        <end position="79"/>
    </location>
</feature>
<keyword evidence="8" id="KW-0249">Electron transport</keyword>
<keyword evidence="9 14" id="KW-1133">Transmembrane helix</keyword>
<feature type="transmembrane region" description="Helical" evidence="14">
    <location>
        <begin position="213"/>
        <end position="230"/>
    </location>
</feature>
<keyword evidence="7" id="KW-0479">Metal-binding</keyword>
<dbReference type="STRING" id="217511.GCA_001463845_02210"/>
<dbReference type="Pfam" id="PF04264">
    <property type="entry name" value="YceI"/>
    <property type="match status" value="1"/>
</dbReference>
<dbReference type="Proteomes" id="UP000004310">
    <property type="component" value="Unassembled WGS sequence"/>
</dbReference>
<keyword evidence="17" id="KW-1185">Reference proteome</keyword>
<dbReference type="GO" id="GO:0020037">
    <property type="term" value="F:heme binding"/>
    <property type="evidence" value="ECO:0007669"/>
    <property type="project" value="TreeGrafter"/>
</dbReference>
<evidence type="ECO:0000256" key="6">
    <source>
        <dbReference type="ARBA" id="ARBA00022692"/>
    </source>
</evidence>
<dbReference type="GO" id="GO:0005886">
    <property type="term" value="C:plasma membrane"/>
    <property type="evidence" value="ECO:0007669"/>
    <property type="project" value="UniProtKB-SubCell"/>
</dbReference>
<evidence type="ECO:0000313" key="16">
    <source>
        <dbReference type="EMBL" id="EAU41374.1"/>
    </source>
</evidence>
<feature type="region of interest" description="Disordered" evidence="13">
    <location>
        <begin position="238"/>
        <end position="270"/>
    </location>
</feature>
<proteinExistence type="inferred from homology"/>
<dbReference type="PANTHER" id="PTHR30529:SF1">
    <property type="entry name" value="CYTOCHROME B561 HOMOLOG 2"/>
    <property type="match status" value="1"/>
</dbReference>
<evidence type="ECO:0000256" key="1">
    <source>
        <dbReference type="ARBA" id="ARBA00001970"/>
    </source>
</evidence>
<dbReference type="HOGENOM" id="CLU_050495_0_0_5"/>
<feature type="transmembrane region" description="Helical" evidence="14">
    <location>
        <begin position="99"/>
        <end position="119"/>
    </location>
</feature>
<protein>
    <recommendedName>
        <fullName evidence="15">Lipid/polyisoprenoid-binding YceI-like domain-containing protein</fullName>
    </recommendedName>
</protein>
<keyword evidence="5" id="KW-0349">Heme</keyword>
<dbReference type="InterPro" id="IPR016174">
    <property type="entry name" value="Di-haem_cyt_TM"/>
</dbReference>
<sequence length="450" mass="47319">MSATSDRGAWRAAYTRYSRGAVFLHWTIAALILVNIAGGLMMTSDILPSAVEFPVFQFHKTIGLLVLALTVARIIWRAINPPPAHAPTVPLRERLAANAVHLTFYALMLIVPLLGWLVVSVSDAQVPTYLFMFEALPWPSLPIREAVTEATRESLSAIAEFGHKWLALSFLGLLVLHIGGALKHTIVDRLPSFSRIGFGYGLMPQASRSGSSLTALAGFVAILAIGLLIGRAEAVRGTEPGSGKAVEASGEASGDDTQAVASTDEKAEGGTVAGEAAGAEFGGWAIDRSESALGFETEFSGAAIMGEIGDWNADIIFAPDALGDARARIVIRTASITVANSFVSPQLQGSDGFASDEYGEANLVLTEFNASEDGGSTFTATGELTLKETSAPVTVPFTFEPQADGTARVKGSATLDRTVYGIGVKNDPTGTELSKEVTVRFDLVASRAGT</sequence>
<keyword evidence="4" id="KW-1003">Cell membrane</keyword>
<keyword evidence="3" id="KW-0813">Transport</keyword>
<gene>
    <name evidence="16" type="ORF">FP2506_01365</name>
</gene>
<dbReference type="InterPro" id="IPR011577">
    <property type="entry name" value="Cyt_b561_bac/Ni-Hgenase"/>
</dbReference>
<dbReference type="SUPFAM" id="SSF101874">
    <property type="entry name" value="YceI-like"/>
    <property type="match status" value="1"/>
</dbReference>
<dbReference type="SUPFAM" id="SSF81342">
    <property type="entry name" value="Transmembrane di-heme cytochromes"/>
    <property type="match status" value="1"/>
</dbReference>
<evidence type="ECO:0000313" key="17">
    <source>
        <dbReference type="Proteomes" id="UP000004310"/>
    </source>
</evidence>
<evidence type="ECO:0000256" key="2">
    <source>
        <dbReference type="ARBA" id="ARBA00004651"/>
    </source>
</evidence>
<dbReference type="RefSeq" id="WP_007065423.1">
    <property type="nucleotide sequence ID" value="NZ_DS022272.1"/>
</dbReference>
<evidence type="ECO:0000256" key="11">
    <source>
        <dbReference type="ARBA" id="ARBA00023136"/>
    </source>
</evidence>
<evidence type="ECO:0000256" key="3">
    <source>
        <dbReference type="ARBA" id="ARBA00022448"/>
    </source>
</evidence>
<evidence type="ECO:0000256" key="9">
    <source>
        <dbReference type="ARBA" id="ARBA00022989"/>
    </source>
</evidence>
<evidence type="ECO:0000256" key="13">
    <source>
        <dbReference type="SAM" id="MobiDB-lite"/>
    </source>
</evidence>
<feature type="transmembrane region" description="Helical" evidence="14">
    <location>
        <begin position="21"/>
        <end position="42"/>
    </location>
</feature>
<dbReference type="eggNOG" id="COG2353">
    <property type="taxonomic scope" value="Bacteria"/>
</dbReference>
<comment type="similarity">
    <text evidence="12">Belongs to the cytochrome b561 family.</text>
</comment>
<dbReference type="GO" id="GO:0009055">
    <property type="term" value="F:electron transfer activity"/>
    <property type="evidence" value="ECO:0007669"/>
    <property type="project" value="InterPro"/>
</dbReference>
<evidence type="ECO:0000256" key="4">
    <source>
        <dbReference type="ARBA" id="ARBA00022475"/>
    </source>
</evidence>
<dbReference type="GO" id="GO:0022904">
    <property type="term" value="P:respiratory electron transport chain"/>
    <property type="evidence" value="ECO:0007669"/>
    <property type="project" value="InterPro"/>
</dbReference>
<comment type="caution">
    <text evidence="16">The sequence shown here is derived from an EMBL/GenBank/DDBJ whole genome shotgun (WGS) entry which is preliminary data.</text>
</comment>
<dbReference type="eggNOG" id="COG3038">
    <property type="taxonomic scope" value="Bacteria"/>
</dbReference>
<comment type="subcellular location">
    <subcellularLocation>
        <location evidence="2">Cell membrane</location>
        <topology evidence="2">Multi-pass membrane protein</topology>
    </subcellularLocation>
</comment>
<reference evidence="16 17" key="1">
    <citation type="journal article" date="2010" name="J. Bacteriol.">
        <title>Genome sequence of Fulvimarina pelagi HTCC2506T, a Mn(II)-oxidizing alphaproteobacterium possessing an aerobic anoxygenic photosynthetic gene cluster and Xanthorhodopsin.</title>
        <authorList>
            <person name="Kang I."/>
            <person name="Oh H.M."/>
            <person name="Lim S.I."/>
            <person name="Ferriera S."/>
            <person name="Giovannoni S.J."/>
            <person name="Cho J.C."/>
        </authorList>
    </citation>
    <scope>NUCLEOTIDE SEQUENCE [LARGE SCALE GENOMIC DNA]</scope>
    <source>
        <strain evidence="16 17">HTCC2506</strain>
    </source>
</reference>
<comment type="cofactor">
    <cofactor evidence="1">
        <name>heme b</name>
        <dbReference type="ChEBI" id="CHEBI:60344"/>
    </cofactor>
</comment>
<keyword evidence="6 14" id="KW-0812">Transmembrane</keyword>
<name>Q0G224_9HYPH</name>
<feature type="transmembrane region" description="Helical" evidence="14">
    <location>
        <begin position="165"/>
        <end position="182"/>
    </location>
</feature>
<keyword evidence="11 14" id="KW-0472">Membrane</keyword>
<dbReference type="PANTHER" id="PTHR30529">
    <property type="entry name" value="CYTOCHROME B561"/>
    <property type="match status" value="1"/>
</dbReference>
<dbReference type="AlphaFoldDB" id="Q0G224"/>
<dbReference type="GO" id="GO:0046872">
    <property type="term" value="F:metal ion binding"/>
    <property type="evidence" value="ECO:0007669"/>
    <property type="project" value="UniProtKB-KW"/>
</dbReference>
<evidence type="ECO:0000256" key="5">
    <source>
        <dbReference type="ARBA" id="ARBA00022617"/>
    </source>
</evidence>
<dbReference type="SMART" id="SM00867">
    <property type="entry name" value="YceI"/>
    <property type="match status" value="1"/>
</dbReference>
<dbReference type="Pfam" id="PF01292">
    <property type="entry name" value="Ni_hydr_CYTB"/>
    <property type="match status" value="1"/>
</dbReference>
<dbReference type="InterPro" id="IPR007372">
    <property type="entry name" value="Lipid/polyisoprenoid-bd_YceI"/>
</dbReference>